<feature type="transmembrane region" description="Helical" evidence="6">
    <location>
        <begin position="280"/>
        <end position="297"/>
    </location>
</feature>
<evidence type="ECO:0000256" key="3">
    <source>
        <dbReference type="ARBA" id="ARBA00022692"/>
    </source>
</evidence>
<feature type="transmembrane region" description="Helical" evidence="6">
    <location>
        <begin position="74"/>
        <end position="92"/>
    </location>
</feature>
<evidence type="ECO:0000313" key="8">
    <source>
        <dbReference type="EMBL" id="MZQ88776.1"/>
    </source>
</evidence>
<sequence>MQPAHPRPDNLPLAVGVILVTVLALSLGDALIKLTSSSFVIWQIFVIRSAIVLPVLLAVLLAQGGLRLPASAGWVALRSAMLVAMWICYYLALPHLSLSAAAAAYYTLPIFITLFSALVIGDRITRLGWIAVALGFLGVLLILRPGLGDFNAFALLPLVAAMLYAGAMILTRTRCRAASPLVLSLALNIGFVITGGIAAAGIALLPGEARQGFLLAPWASMGAAEWLSMALLAGALLIGSIGAAIAYQNGPPAVVGAFDFAYVAFAVLWGAVFFAEVPDLTSALGMALIIGAGILSLRSH</sequence>
<dbReference type="Pfam" id="PF00892">
    <property type="entry name" value="EamA"/>
    <property type="match status" value="1"/>
</dbReference>
<feature type="transmembrane region" description="Helical" evidence="6">
    <location>
        <begin position="254"/>
        <end position="274"/>
    </location>
</feature>
<dbReference type="GO" id="GO:0016020">
    <property type="term" value="C:membrane"/>
    <property type="evidence" value="ECO:0007669"/>
    <property type="project" value="UniProtKB-SubCell"/>
</dbReference>
<dbReference type="AlphaFoldDB" id="A0A6L8VGG8"/>
<feature type="transmembrane region" description="Helical" evidence="6">
    <location>
        <begin position="226"/>
        <end position="247"/>
    </location>
</feature>
<feature type="transmembrane region" description="Helical" evidence="6">
    <location>
        <begin position="40"/>
        <end position="62"/>
    </location>
</feature>
<proteinExistence type="inferred from homology"/>
<dbReference type="InterPro" id="IPR000620">
    <property type="entry name" value="EamA_dom"/>
</dbReference>
<feature type="transmembrane region" description="Helical" evidence="6">
    <location>
        <begin position="98"/>
        <end position="120"/>
    </location>
</feature>
<organism evidence="8 9">
    <name type="scientific">Frigidibacter albus</name>
    <dbReference type="NCBI Taxonomy" id="1465486"/>
    <lineage>
        <taxon>Bacteria</taxon>
        <taxon>Pseudomonadati</taxon>
        <taxon>Pseudomonadota</taxon>
        <taxon>Alphaproteobacteria</taxon>
        <taxon>Rhodobacterales</taxon>
        <taxon>Paracoccaceae</taxon>
        <taxon>Frigidibacter</taxon>
    </lineage>
</organism>
<feature type="transmembrane region" description="Helical" evidence="6">
    <location>
        <begin position="127"/>
        <end position="144"/>
    </location>
</feature>
<evidence type="ECO:0000313" key="9">
    <source>
        <dbReference type="Proteomes" id="UP000477083"/>
    </source>
</evidence>
<name>A0A6L8VGG8_9RHOB</name>
<gene>
    <name evidence="8" type="ORF">GS660_06665</name>
</gene>
<accession>A0A6L8VGG8</accession>
<comment type="caution">
    <text evidence="8">The sequence shown here is derived from an EMBL/GenBank/DDBJ whole genome shotgun (WGS) entry which is preliminary data.</text>
</comment>
<evidence type="ECO:0000259" key="7">
    <source>
        <dbReference type="Pfam" id="PF00892"/>
    </source>
</evidence>
<feature type="domain" description="EamA" evidence="7">
    <location>
        <begin position="15"/>
        <end position="143"/>
    </location>
</feature>
<feature type="transmembrane region" description="Helical" evidence="6">
    <location>
        <begin position="150"/>
        <end position="170"/>
    </location>
</feature>
<dbReference type="SUPFAM" id="SSF103481">
    <property type="entry name" value="Multidrug resistance efflux transporter EmrE"/>
    <property type="match status" value="2"/>
</dbReference>
<dbReference type="RefSeq" id="WP_161344692.1">
    <property type="nucleotide sequence ID" value="NZ_BMGW01000003.1"/>
</dbReference>
<keyword evidence="4 6" id="KW-1133">Transmembrane helix</keyword>
<protein>
    <submittedName>
        <fullName evidence="8">EamA family transporter</fullName>
    </submittedName>
</protein>
<comment type="subcellular location">
    <subcellularLocation>
        <location evidence="1">Membrane</location>
        <topology evidence="1">Multi-pass membrane protein</topology>
    </subcellularLocation>
</comment>
<dbReference type="Proteomes" id="UP000477083">
    <property type="component" value="Unassembled WGS sequence"/>
</dbReference>
<feature type="transmembrane region" description="Helical" evidence="6">
    <location>
        <begin position="182"/>
        <end position="206"/>
    </location>
</feature>
<evidence type="ECO:0000256" key="1">
    <source>
        <dbReference type="ARBA" id="ARBA00004141"/>
    </source>
</evidence>
<evidence type="ECO:0000256" key="5">
    <source>
        <dbReference type="ARBA" id="ARBA00023136"/>
    </source>
</evidence>
<comment type="similarity">
    <text evidence="2">Belongs to the drug/metabolite transporter (DMT) superfamily. 10 TMS drug/metabolite exporter (DME) (TC 2.A.7.3) family.</text>
</comment>
<evidence type="ECO:0000256" key="2">
    <source>
        <dbReference type="ARBA" id="ARBA00009853"/>
    </source>
</evidence>
<reference evidence="8 9" key="1">
    <citation type="submission" date="2020-01" db="EMBL/GenBank/DDBJ databases">
        <title>Frigidibacter albus SP32T (=CGMCC 1.13995T).</title>
        <authorList>
            <person name="Liao X."/>
        </authorList>
    </citation>
    <scope>NUCLEOTIDE SEQUENCE [LARGE SCALE GENOMIC DNA]</scope>
    <source>
        <strain evidence="8 9">SP32</strain>
    </source>
</reference>
<keyword evidence="5 6" id="KW-0472">Membrane</keyword>
<keyword evidence="3 6" id="KW-0812">Transmembrane</keyword>
<dbReference type="OrthoDB" id="148351at2"/>
<dbReference type="PANTHER" id="PTHR22911:SF6">
    <property type="entry name" value="SOLUTE CARRIER FAMILY 35 MEMBER G1"/>
    <property type="match status" value="1"/>
</dbReference>
<evidence type="ECO:0000256" key="4">
    <source>
        <dbReference type="ARBA" id="ARBA00022989"/>
    </source>
</evidence>
<feature type="transmembrane region" description="Helical" evidence="6">
    <location>
        <begin position="12"/>
        <end position="34"/>
    </location>
</feature>
<evidence type="ECO:0000256" key="6">
    <source>
        <dbReference type="SAM" id="Phobius"/>
    </source>
</evidence>
<dbReference type="EMBL" id="WWNR01000003">
    <property type="protein sequence ID" value="MZQ88776.1"/>
    <property type="molecule type" value="Genomic_DNA"/>
</dbReference>
<keyword evidence="9" id="KW-1185">Reference proteome</keyword>
<dbReference type="InterPro" id="IPR037185">
    <property type="entry name" value="EmrE-like"/>
</dbReference>
<dbReference type="PANTHER" id="PTHR22911">
    <property type="entry name" value="ACYL-MALONYL CONDENSING ENZYME-RELATED"/>
    <property type="match status" value="1"/>
</dbReference>